<evidence type="ECO:0000259" key="4">
    <source>
        <dbReference type="Pfam" id="PF13649"/>
    </source>
</evidence>
<organism evidence="5 6">
    <name type="scientific">candidate division CSSED10-310 bacterium</name>
    <dbReference type="NCBI Taxonomy" id="2855610"/>
    <lineage>
        <taxon>Bacteria</taxon>
        <taxon>Bacteria division CSSED10-310</taxon>
    </lineage>
</organism>
<dbReference type="Gene3D" id="2.20.130.10">
    <property type="entry name" value="CAC2371-like domains"/>
    <property type="match status" value="1"/>
</dbReference>
<protein>
    <submittedName>
        <fullName evidence="5">Methyltransferase domain-containing protein</fullName>
    </submittedName>
</protein>
<dbReference type="Proteomes" id="UP001594351">
    <property type="component" value="Unassembled WGS sequence"/>
</dbReference>
<proteinExistence type="predicted"/>
<name>A0ABV6YZS5_UNCC1</name>
<gene>
    <name evidence="5" type="ORF">ACFL27_16010</name>
</gene>
<keyword evidence="2" id="KW-0808">Transferase</keyword>
<dbReference type="SUPFAM" id="SSF53335">
    <property type="entry name" value="S-adenosyl-L-methionine-dependent methyltransferases"/>
    <property type="match status" value="1"/>
</dbReference>
<dbReference type="EMBL" id="JBHPBY010000216">
    <property type="protein sequence ID" value="MFC1851695.1"/>
    <property type="molecule type" value="Genomic_DNA"/>
</dbReference>
<sequence>MFSETARYYDKLYAAKDYQAEVEKLTAIICRFLGPEKNRLLDIGCGTGQHIRYLRQHFQVEGLDVSADMVRIARQGQPDILFHQADMIDFKLGKKYDIITSLFSSIGYVKTLPRLYQALACMEHHLAPGGVLIIEPWFTPASWIPGTVHGMYIDEPDLKISRINTSGQEGQLSFFDLHYLIGTPTKTEHFVERHELGLFETETVQAALEQVGLRVSYDPEGLTGRGLFIGFKKPARE</sequence>
<keyword evidence="3" id="KW-0949">S-adenosyl-L-methionine</keyword>
<dbReference type="PANTHER" id="PTHR43464">
    <property type="entry name" value="METHYLTRANSFERASE"/>
    <property type="match status" value="1"/>
</dbReference>
<evidence type="ECO:0000256" key="2">
    <source>
        <dbReference type="ARBA" id="ARBA00022679"/>
    </source>
</evidence>
<dbReference type="InterPro" id="IPR041698">
    <property type="entry name" value="Methyltransf_25"/>
</dbReference>
<evidence type="ECO:0000313" key="5">
    <source>
        <dbReference type="EMBL" id="MFC1851695.1"/>
    </source>
</evidence>
<keyword evidence="1 5" id="KW-0489">Methyltransferase</keyword>
<dbReference type="Gene3D" id="3.40.50.150">
    <property type="entry name" value="Vaccinia Virus protein VP39"/>
    <property type="match status" value="1"/>
</dbReference>
<comment type="caution">
    <text evidence="5">The sequence shown here is derived from an EMBL/GenBank/DDBJ whole genome shotgun (WGS) entry which is preliminary data.</text>
</comment>
<dbReference type="PANTHER" id="PTHR43464:SF19">
    <property type="entry name" value="UBIQUINONE BIOSYNTHESIS O-METHYLTRANSFERASE, MITOCHONDRIAL"/>
    <property type="match status" value="1"/>
</dbReference>
<dbReference type="Pfam" id="PF13649">
    <property type="entry name" value="Methyltransf_25"/>
    <property type="match status" value="1"/>
</dbReference>
<keyword evidence="6" id="KW-1185">Reference proteome</keyword>
<evidence type="ECO:0000313" key="6">
    <source>
        <dbReference type="Proteomes" id="UP001594351"/>
    </source>
</evidence>
<dbReference type="GO" id="GO:0032259">
    <property type="term" value="P:methylation"/>
    <property type="evidence" value="ECO:0007669"/>
    <property type="project" value="UniProtKB-KW"/>
</dbReference>
<dbReference type="CDD" id="cd02440">
    <property type="entry name" value="AdoMet_MTases"/>
    <property type="match status" value="1"/>
</dbReference>
<feature type="domain" description="Methyltransferase" evidence="4">
    <location>
        <begin position="41"/>
        <end position="130"/>
    </location>
</feature>
<reference evidence="5 6" key="1">
    <citation type="submission" date="2024-09" db="EMBL/GenBank/DDBJ databases">
        <title>Laminarin stimulates single cell rates of sulfate reduction while oxygen inhibits transcriptomic activity in coastal marine sediment.</title>
        <authorList>
            <person name="Lindsay M."/>
            <person name="Orcutt B."/>
            <person name="Emerson D."/>
            <person name="Stepanauskas R."/>
            <person name="D'Angelo T."/>
        </authorList>
    </citation>
    <scope>NUCLEOTIDE SEQUENCE [LARGE SCALE GENOMIC DNA]</scope>
    <source>
        <strain evidence="5">SAG AM-311-K15</strain>
    </source>
</reference>
<evidence type="ECO:0000256" key="3">
    <source>
        <dbReference type="ARBA" id="ARBA00022691"/>
    </source>
</evidence>
<dbReference type="InterPro" id="IPR029063">
    <property type="entry name" value="SAM-dependent_MTases_sf"/>
</dbReference>
<dbReference type="GO" id="GO:0008168">
    <property type="term" value="F:methyltransferase activity"/>
    <property type="evidence" value="ECO:0007669"/>
    <property type="project" value="UniProtKB-KW"/>
</dbReference>
<accession>A0ABV6YZS5</accession>
<evidence type="ECO:0000256" key="1">
    <source>
        <dbReference type="ARBA" id="ARBA00022603"/>
    </source>
</evidence>